<keyword evidence="3" id="KW-0460">Magnesium</keyword>
<evidence type="ECO:0000256" key="2">
    <source>
        <dbReference type="PIRSR" id="PIRSR610972-2"/>
    </source>
</evidence>
<dbReference type="NCBIfam" id="TIGR01509">
    <property type="entry name" value="HAD-SF-IA-v3"/>
    <property type="match status" value="1"/>
</dbReference>
<dbReference type="NCBIfam" id="TIGR02009">
    <property type="entry name" value="PGMB-YQAB-SF"/>
    <property type="match status" value="1"/>
</dbReference>
<dbReference type="PANTHER" id="PTHR18901:SF38">
    <property type="entry name" value="PSEUDOURIDINE-5'-PHOSPHATASE"/>
    <property type="match status" value="1"/>
</dbReference>
<sequence length="209" mass="23671">MDGVIADTVEFYYRANKKIADEIGVPFDRELNQKIQGLNRFKTIEIMLGDKNANYTYEEKLKLAERKNKYYLELIKDLNRSYILPGILELLKELKEKRIKTAVASSSSNVKTVLTRLEIIDCFDYIVDIAKIKKGKPDPEIFLTAAQELRVPPHCCAAIEDGEAGLKAIQEAGMFSVAVGAHLASSPAHWHVLSTKEITLKKLIERFEN</sequence>
<keyword evidence="5" id="KW-0413">Isomerase</keyword>
<comment type="cofactor">
    <cofactor evidence="3">
        <name>Mg(2+)</name>
        <dbReference type="ChEBI" id="CHEBI:18420"/>
    </cofactor>
    <text evidence="3">Binds 2 magnesium ions per subunit.</text>
</comment>
<feature type="binding site" evidence="2">
    <location>
        <begin position="105"/>
        <end position="109"/>
    </location>
    <ligand>
        <name>substrate</name>
    </ligand>
</feature>
<dbReference type="Pfam" id="PF00702">
    <property type="entry name" value="Hydrolase"/>
    <property type="match status" value="1"/>
</dbReference>
<evidence type="ECO:0000256" key="3">
    <source>
        <dbReference type="PIRSR" id="PIRSR610972-3"/>
    </source>
</evidence>
<comment type="similarity">
    <text evidence="1">Belongs to the HAD-like hydrolase superfamily. CbbY/CbbZ/Gph/YieH family.</text>
</comment>
<keyword evidence="6" id="KW-1185">Reference proteome</keyword>
<dbReference type="EC" id="5.4.2.6" evidence="5"/>
<evidence type="ECO:0000256" key="4">
    <source>
        <dbReference type="PIRSR" id="PIRSR610972-4"/>
    </source>
</evidence>
<dbReference type="InterPro" id="IPR023198">
    <property type="entry name" value="PGP-like_dom2"/>
</dbReference>
<dbReference type="InterPro" id="IPR023214">
    <property type="entry name" value="HAD_sf"/>
</dbReference>
<feature type="binding site" evidence="3">
    <location>
        <position position="2"/>
    </location>
    <ligand>
        <name>Mg(2+)</name>
        <dbReference type="ChEBI" id="CHEBI:18420"/>
    </ligand>
</feature>
<protein>
    <submittedName>
        <fullName evidence="5">Beta-phosphoglucomutase</fullName>
        <ecNumber evidence="5">5.4.2.6</ecNumber>
    </submittedName>
</protein>
<dbReference type="PANTHER" id="PTHR18901">
    <property type="entry name" value="2-DEOXYGLUCOSE-6-PHOSPHATE PHOSPHATASE 2"/>
    <property type="match status" value="1"/>
</dbReference>
<dbReference type="InterPro" id="IPR010976">
    <property type="entry name" value="B-phosphoglucomutase_hydrolase"/>
</dbReference>
<feature type="binding site" evidence="2">
    <location>
        <begin position="35"/>
        <end position="40"/>
    </location>
    <ligand>
        <name>substrate</name>
    </ligand>
</feature>
<dbReference type="AlphaFoldDB" id="A0A7V9Z2R9"/>
<dbReference type="InterPro" id="IPR036412">
    <property type="entry name" value="HAD-like_sf"/>
</dbReference>
<reference evidence="5 6" key="1">
    <citation type="submission" date="2020-07" db="EMBL/GenBank/DDBJ databases">
        <title>Genomic Encyclopedia of Type Strains, Phase IV (KMG-IV): sequencing the most valuable type-strain genomes for metagenomic binning, comparative biology and taxonomic classification.</title>
        <authorList>
            <person name="Goeker M."/>
        </authorList>
    </citation>
    <scope>NUCLEOTIDE SEQUENCE [LARGE SCALE GENOMIC DNA]</scope>
    <source>
        <strain evidence="5 6">DSM 25220</strain>
    </source>
</reference>
<dbReference type="NCBIfam" id="TIGR01990">
    <property type="entry name" value="bPGM"/>
    <property type="match status" value="1"/>
</dbReference>
<feature type="binding site" evidence="3">
    <location>
        <position position="161"/>
    </location>
    <ligand>
        <name>Mg(2+)</name>
        <dbReference type="ChEBI" id="CHEBI:18420"/>
    </ligand>
</feature>
<evidence type="ECO:0000313" key="5">
    <source>
        <dbReference type="EMBL" id="MBA2872850.1"/>
    </source>
</evidence>
<dbReference type="SUPFAM" id="SSF56784">
    <property type="entry name" value="HAD-like"/>
    <property type="match status" value="1"/>
</dbReference>
<evidence type="ECO:0000256" key="1">
    <source>
        <dbReference type="ARBA" id="ARBA00006171"/>
    </source>
</evidence>
<evidence type="ECO:0000313" key="6">
    <source>
        <dbReference type="Proteomes" id="UP000580891"/>
    </source>
</evidence>
<accession>A0A7V9Z2R9</accession>
<keyword evidence="3" id="KW-0479">Metal-binding</keyword>
<dbReference type="GO" id="GO:0005975">
    <property type="term" value="P:carbohydrate metabolic process"/>
    <property type="evidence" value="ECO:0007669"/>
    <property type="project" value="InterPro"/>
</dbReference>
<name>A0A7V9Z2R9_9BACL</name>
<dbReference type="InterPro" id="IPR010972">
    <property type="entry name" value="Beta-PGM"/>
</dbReference>
<feature type="site" description="Important for catalytic activity and assists the phosphoryl transfer reaction to Asp8 by balancing charge and orienting the reacting groups" evidence="4">
    <location>
        <position position="105"/>
    </location>
</feature>
<dbReference type="EMBL" id="JACDUU010000009">
    <property type="protein sequence ID" value="MBA2872850.1"/>
    <property type="molecule type" value="Genomic_DNA"/>
</dbReference>
<proteinExistence type="inferred from homology"/>
<comment type="caution">
    <text evidence="5">The sequence shown here is derived from an EMBL/GenBank/DDBJ whole genome shotgun (WGS) entry which is preliminary data.</text>
</comment>
<dbReference type="Gene3D" id="1.10.150.240">
    <property type="entry name" value="Putative phosphatase, domain 2"/>
    <property type="match status" value="1"/>
</dbReference>
<organism evidence="5 6">
    <name type="scientific">[Anoxybacillus] calidus</name>
    <dbReference type="NCBI Taxonomy" id="575178"/>
    <lineage>
        <taxon>Bacteria</taxon>
        <taxon>Bacillati</taxon>
        <taxon>Bacillota</taxon>
        <taxon>Bacilli</taxon>
        <taxon>Bacillales</taxon>
        <taxon>Anoxybacillaceae</taxon>
        <taxon>Paranoxybacillus</taxon>
    </lineage>
</organism>
<feature type="binding site" evidence="2">
    <location>
        <position position="136"/>
    </location>
    <ligand>
        <name>substrate</name>
    </ligand>
</feature>
<dbReference type="GO" id="GO:0008801">
    <property type="term" value="F:beta-phosphoglucomutase activity"/>
    <property type="evidence" value="ECO:0007669"/>
    <property type="project" value="UniProtKB-EC"/>
</dbReference>
<feature type="binding site" evidence="3">
    <location>
        <position position="160"/>
    </location>
    <ligand>
        <name>Mg(2+)</name>
        <dbReference type="ChEBI" id="CHEBI:18420"/>
    </ligand>
</feature>
<gene>
    <name evidence="5" type="ORF">HNQ85_003163</name>
</gene>
<dbReference type="InterPro" id="IPR006439">
    <property type="entry name" value="HAD-SF_hydro_IA"/>
</dbReference>
<feature type="site" description="Important for catalytic activity and assists the phosphoryl transfer reaction to Asp8 by balancing charge and orienting the reacting groups" evidence="4">
    <location>
        <position position="136"/>
    </location>
</feature>
<feature type="binding site" evidence="2">
    <location>
        <position position="67"/>
    </location>
    <ligand>
        <name>substrate</name>
    </ligand>
</feature>
<dbReference type="Gene3D" id="3.40.50.1000">
    <property type="entry name" value="HAD superfamily/HAD-like"/>
    <property type="match status" value="1"/>
</dbReference>
<dbReference type="GO" id="GO:0000287">
    <property type="term" value="F:magnesium ion binding"/>
    <property type="evidence" value="ECO:0007669"/>
    <property type="project" value="InterPro"/>
</dbReference>
<dbReference type="Proteomes" id="UP000580891">
    <property type="component" value="Unassembled WGS sequence"/>
</dbReference>